<sequence length="117" mass="13337">MLCAVSCDGFYFLALHVNHRNANEDLHAWFCLGRILVQENISFALNYHLSVGGWVLMRRSRKPKGEGAPAGFFSQPDKKWLDLFLPFSYVRVKTLDVSFSMFMEALESDTSGLLFLV</sequence>
<reference evidence="1" key="1">
    <citation type="submission" date="2022-10" db="EMBL/GenBank/DDBJ databases">
        <authorList>
            <person name="Hyden B.L."/>
            <person name="Feng K."/>
            <person name="Yates T."/>
            <person name="Jawdy S."/>
            <person name="Smart L.B."/>
            <person name="Muchero W."/>
        </authorList>
    </citation>
    <scope>NUCLEOTIDE SEQUENCE</scope>
    <source>
        <tissue evidence="1">Shoot tip</tissue>
    </source>
</reference>
<protein>
    <submittedName>
        <fullName evidence="1">Uncharacterized protein</fullName>
    </submittedName>
</protein>
<name>A0ABQ9AZT1_9ROSI</name>
<reference evidence="1" key="2">
    <citation type="journal article" date="2023" name="Int. J. Mol. Sci.">
        <title>De Novo Assembly and Annotation of 11 Diverse Shrub Willow (Salix) Genomes Reveals Novel Gene Organization in Sex-Linked Regions.</title>
        <authorList>
            <person name="Hyden B."/>
            <person name="Feng K."/>
            <person name="Yates T.B."/>
            <person name="Jawdy S."/>
            <person name="Cereghino C."/>
            <person name="Smart L.B."/>
            <person name="Muchero W."/>
        </authorList>
    </citation>
    <scope>NUCLEOTIDE SEQUENCE</scope>
    <source>
        <tissue evidence="1">Shoot tip</tissue>
    </source>
</reference>
<keyword evidence="2" id="KW-1185">Reference proteome</keyword>
<evidence type="ECO:0000313" key="2">
    <source>
        <dbReference type="Proteomes" id="UP001141253"/>
    </source>
</evidence>
<gene>
    <name evidence="1" type="ORF">OIU77_003448</name>
</gene>
<dbReference type="EMBL" id="JAPFFI010000014">
    <property type="protein sequence ID" value="KAJ6367066.1"/>
    <property type="molecule type" value="Genomic_DNA"/>
</dbReference>
<comment type="caution">
    <text evidence="1">The sequence shown here is derived from an EMBL/GenBank/DDBJ whole genome shotgun (WGS) entry which is preliminary data.</text>
</comment>
<evidence type="ECO:0000313" key="1">
    <source>
        <dbReference type="EMBL" id="KAJ6367066.1"/>
    </source>
</evidence>
<accession>A0ABQ9AZT1</accession>
<dbReference type="Proteomes" id="UP001141253">
    <property type="component" value="Chromosome 7"/>
</dbReference>
<proteinExistence type="predicted"/>
<organism evidence="1 2">
    <name type="scientific">Salix suchowensis</name>
    <dbReference type="NCBI Taxonomy" id="1278906"/>
    <lineage>
        <taxon>Eukaryota</taxon>
        <taxon>Viridiplantae</taxon>
        <taxon>Streptophyta</taxon>
        <taxon>Embryophyta</taxon>
        <taxon>Tracheophyta</taxon>
        <taxon>Spermatophyta</taxon>
        <taxon>Magnoliopsida</taxon>
        <taxon>eudicotyledons</taxon>
        <taxon>Gunneridae</taxon>
        <taxon>Pentapetalae</taxon>
        <taxon>rosids</taxon>
        <taxon>fabids</taxon>
        <taxon>Malpighiales</taxon>
        <taxon>Salicaceae</taxon>
        <taxon>Saliceae</taxon>
        <taxon>Salix</taxon>
    </lineage>
</organism>